<comment type="caution">
    <text evidence="1">The sequence shown here is derived from an EMBL/GenBank/DDBJ whole genome shotgun (WGS) entry which is preliminary data.</text>
</comment>
<reference evidence="1" key="1">
    <citation type="submission" date="2022-12" db="EMBL/GenBank/DDBJ databases">
        <title>Genome Sequence of Lasiodiplodia mahajangana.</title>
        <authorList>
            <person name="Buettner E."/>
        </authorList>
    </citation>
    <scope>NUCLEOTIDE SEQUENCE</scope>
    <source>
        <strain evidence="1">VT137</strain>
    </source>
</reference>
<organism evidence="1 2">
    <name type="scientific">Lasiodiplodia mahajangana</name>
    <dbReference type="NCBI Taxonomy" id="1108764"/>
    <lineage>
        <taxon>Eukaryota</taxon>
        <taxon>Fungi</taxon>
        <taxon>Dikarya</taxon>
        <taxon>Ascomycota</taxon>
        <taxon>Pezizomycotina</taxon>
        <taxon>Dothideomycetes</taxon>
        <taxon>Dothideomycetes incertae sedis</taxon>
        <taxon>Botryosphaeriales</taxon>
        <taxon>Botryosphaeriaceae</taxon>
        <taxon>Lasiodiplodia</taxon>
    </lineage>
</organism>
<proteinExistence type="predicted"/>
<keyword evidence="2" id="KW-1185">Reference proteome</keyword>
<sequence length="163" mass="17138">MNSNSTMNNAYYNISRARITHGMDANMKASQEGSEMTESPIIPQSLGQTYPRPQKSSTLPATLREPELNKWKSRVPKTGNSPLVPKPLFSSAKIVVETEPIAASGEAPVLSSSVSNIQGTTPASPTSTAAPTTEIPTPISPSPSLFPIPPSADGIVVSPPATR</sequence>
<evidence type="ECO:0000313" key="1">
    <source>
        <dbReference type="EMBL" id="KAJ8129170.1"/>
    </source>
</evidence>
<dbReference type="EMBL" id="JAPUUL010000842">
    <property type="protein sequence ID" value="KAJ8129170.1"/>
    <property type="molecule type" value="Genomic_DNA"/>
</dbReference>
<accession>A0ACC2JNX0</accession>
<gene>
    <name evidence="1" type="ORF">O1611_g4463</name>
</gene>
<name>A0ACC2JNX0_9PEZI</name>
<evidence type="ECO:0000313" key="2">
    <source>
        <dbReference type="Proteomes" id="UP001153332"/>
    </source>
</evidence>
<protein>
    <submittedName>
        <fullName evidence="1">Uncharacterized protein</fullName>
    </submittedName>
</protein>
<dbReference type="Proteomes" id="UP001153332">
    <property type="component" value="Unassembled WGS sequence"/>
</dbReference>